<reference evidence="3 4" key="1">
    <citation type="submission" date="2018-06" db="EMBL/GenBank/DDBJ databases">
        <authorList>
            <consortium name="Pathogen Informatics"/>
            <person name="Doyle S."/>
        </authorList>
    </citation>
    <scope>NUCLEOTIDE SEQUENCE [LARGE SCALE GENOMIC DNA]</scope>
    <source>
        <strain evidence="3 4">NCTC9077</strain>
    </source>
</reference>
<dbReference type="REBASE" id="434934">
    <property type="entry name" value="S.Eco9077I"/>
</dbReference>
<dbReference type="AlphaFoldDB" id="A0A376VQ03"/>
<keyword evidence="1" id="KW-0680">Restriction system</keyword>
<name>A0A376VQ03_ECOLX</name>
<dbReference type="InterPro" id="IPR044946">
    <property type="entry name" value="Restrct_endonuc_typeI_TRD_sf"/>
</dbReference>
<proteinExistence type="predicted"/>
<keyword evidence="2" id="KW-0238">DNA-binding</keyword>
<evidence type="ECO:0000313" key="3">
    <source>
        <dbReference type="EMBL" id="STJ13603.1"/>
    </source>
</evidence>
<dbReference type="EMBL" id="UGCU01000001">
    <property type="protein sequence ID" value="STJ13603.1"/>
    <property type="molecule type" value="Genomic_DNA"/>
</dbReference>
<gene>
    <name evidence="3" type="primary">hsdS_1</name>
    <name evidence="3" type="ORF">NCTC9077_05406</name>
</gene>
<dbReference type="SUPFAM" id="SSF116734">
    <property type="entry name" value="DNA methylase specificity domain"/>
    <property type="match status" value="1"/>
</dbReference>
<accession>A0A376VQ03</accession>
<protein>
    <submittedName>
        <fullName evidence="3">EcoKI restriction-modification system protein HsdS</fullName>
    </submittedName>
</protein>
<dbReference type="Gene3D" id="3.90.220.20">
    <property type="entry name" value="DNA methylase specificity domains"/>
    <property type="match status" value="1"/>
</dbReference>
<evidence type="ECO:0000313" key="4">
    <source>
        <dbReference type="Proteomes" id="UP000254495"/>
    </source>
</evidence>
<organism evidence="3 4">
    <name type="scientific">Escherichia coli</name>
    <dbReference type="NCBI Taxonomy" id="562"/>
    <lineage>
        <taxon>Bacteria</taxon>
        <taxon>Pseudomonadati</taxon>
        <taxon>Pseudomonadota</taxon>
        <taxon>Gammaproteobacteria</taxon>
        <taxon>Enterobacterales</taxon>
        <taxon>Enterobacteriaceae</taxon>
        <taxon>Escherichia</taxon>
    </lineage>
</organism>
<dbReference type="Proteomes" id="UP000254495">
    <property type="component" value="Unassembled WGS sequence"/>
</dbReference>
<evidence type="ECO:0000256" key="1">
    <source>
        <dbReference type="ARBA" id="ARBA00022747"/>
    </source>
</evidence>
<sequence>MSAGKLPEGWEQIEIGDIADVISGGTPKSGVAENLHLRVRESPGLRLPI</sequence>
<evidence type="ECO:0000256" key="2">
    <source>
        <dbReference type="ARBA" id="ARBA00023125"/>
    </source>
</evidence>
<dbReference type="GO" id="GO:0009307">
    <property type="term" value="P:DNA restriction-modification system"/>
    <property type="evidence" value="ECO:0007669"/>
    <property type="project" value="UniProtKB-KW"/>
</dbReference>
<dbReference type="GO" id="GO:0003677">
    <property type="term" value="F:DNA binding"/>
    <property type="evidence" value="ECO:0007669"/>
    <property type="project" value="UniProtKB-KW"/>
</dbReference>